<protein>
    <submittedName>
        <fullName evidence="2">Uncharacterized protein</fullName>
    </submittedName>
</protein>
<keyword evidence="1" id="KW-0812">Transmembrane</keyword>
<feature type="transmembrane region" description="Helical" evidence="1">
    <location>
        <begin position="27"/>
        <end position="46"/>
    </location>
</feature>
<evidence type="ECO:0000313" key="2">
    <source>
        <dbReference type="EMBL" id="KAK4197392.1"/>
    </source>
</evidence>
<proteinExistence type="predicted"/>
<feature type="transmembrane region" description="Helical" evidence="1">
    <location>
        <begin position="315"/>
        <end position="336"/>
    </location>
</feature>
<dbReference type="Proteomes" id="UP001303160">
    <property type="component" value="Unassembled WGS sequence"/>
</dbReference>
<reference evidence="2" key="1">
    <citation type="journal article" date="2023" name="Mol. Phylogenet. Evol.">
        <title>Genome-scale phylogeny and comparative genomics of the fungal order Sordariales.</title>
        <authorList>
            <person name="Hensen N."/>
            <person name="Bonometti L."/>
            <person name="Westerberg I."/>
            <person name="Brannstrom I.O."/>
            <person name="Guillou S."/>
            <person name="Cros-Aarteil S."/>
            <person name="Calhoun S."/>
            <person name="Haridas S."/>
            <person name="Kuo A."/>
            <person name="Mondo S."/>
            <person name="Pangilinan J."/>
            <person name="Riley R."/>
            <person name="LaButti K."/>
            <person name="Andreopoulos B."/>
            <person name="Lipzen A."/>
            <person name="Chen C."/>
            <person name="Yan M."/>
            <person name="Daum C."/>
            <person name="Ng V."/>
            <person name="Clum A."/>
            <person name="Steindorff A."/>
            <person name="Ohm R.A."/>
            <person name="Martin F."/>
            <person name="Silar P."/>
            <person name="Natvig D.O."/>
            <person name="Lalanne C."/>
            <person name="Gautier V."/>
            <person name="Ament-Velasquez S.L."/>
            <person name="Kruys A."/>
            <person name="Hutchinson M.I."/>
            <person name="Powell A.J."/>
            <person name="Barry K."/>
            <person name="Miller A.N."/>
            <person name="Grigoriev I.V."/>
            <person name="Debuchy R."/>
            <person name="Gladieux P."/>
            <person name="Hiltunen Thoren M."/>
            <person name="Johannesson H."/>
        </authorList>
    </citation>
    <scope>NUCLEOTIDE SEQUENCE</scope>
    <source>
        <strain evidence="2">CBS 315.58</strain>
    </source>
</reference>
<feature type="transmembrane region" description="Helical" evidence="1">
    <location>
        <begin position="356"/>
        <end position="380"/>
    </location>
</feature>
<reference evidence="2" key="2">
    <citation type="submission" date="2023-05" db="EMBL/GenBank/DDBJ databases">
        <authorList>
            <consortium name="Lawrence Berkeley National Laboratory"/>
            <person name="Steindorff A."/>
            <person name="Hensen N."/>
            <person name="Bonometti L."/>
            <person name="Westerberg I."/>
            <person name="Brannstrom I.O."/>
            <person name="Guillou S."/>
            <person name="Cros-Aarteil S."/>
            <person name="Calhoun S."/>
            <person name="Haridas S."/>
            <person name="Kuo A."/>
            <person name="Mondo S."/>
            <person name="Pangilinan J."/>
            <person name="Riley R."/>
            <person name="Labutti K."/>
            <person name="Andreopoulos B."/>
            <person name="Lipzen A."/>
            <person name="Chen C."/>
            <person name="Yanf M."/>
            <person name="Daum C."/>
            <person name="Ng V."/>
            <person name="Clum A."/>
            <person name="Ohm R."/>
            <person name="Martin F."/>
            <person name="Silar P."/>
            <person name="Natvig D."/>
            <person name="Lalanne C."/>
            <person name="Gautier V."/>
            <person name="Ament-Velasquez S.L."/>
            <person name="Kruys A."/>
            <person name="Hutchinson M.I."/>
            <person name="Powell A.J."/>
            <person name="Barry K."/>
            <person name="Miller A.N."/>
            <person name="Grigoriev I.V."/>
            <person name="Debuchy R."/>
            <person name="Gladieux P."/>
            <person name="Thoren M.H."/>
            <person name="Johannesson H."/>
        </authorList>
    </citation>
    <scope>NUCLEOTIDE SEQUENCE</scope>
    <source>
        <strain evidence="2">CBS 315.58</strain>
    </source>
</reference>
<evidence type="ECO:0000313" key="3">
    <source>
        <dbReference type="Proteomes" id="UP001303160"/>
    </source>
</evidence>
<keyword evidence="1" id="KW-0472">Membrane</keyword>
<gene>
    <name evidence="2" type="ORF">QBC40DRAFT_333857</name>
</gene>
<keyword evidence="1" id="KW-1133">Transmembrane helix</keyword>
<name>A0AAN7ASX0_9PEZI</name>
<sequence>MDDHELEMLNLSDEPCPIDGRRSARTLYLKLFIISFTTIASYFRLLKIRDRNILSLSPLIFWLAPLNYVFSYILVLLFIFATFGFRVLLRRLNAKTWGRDNIGLFQFLAELDGNEHPLTMLKVRLRCLLGKMPSRARSFELNTKQPAQSSLEKFARALGGLLMTCFFMAQCLGSIILWHRRKDRKAVATLDQRTFELACGGLLIGILTLCHTLGLPIFNGPISNRNIFLLQGGDVYQAPPVDGLTLFLRDSYLQVDINDRADEEIAYQLLPRLLKHLALARLISSFFNYHPSTADNFHRGDLRLIFSNEPGLSTIYKCFAISVGLFIAFCFCWWALAEIRASPPNFEYLKRRYGRLMPIICLVTCLLGVLVGLLAGYVCIEGGLMILTLFHWILQCLQDIGLGPLDALKLHPIDTACPELVWSDPWSDLILNLA</sequence>
<comment type="caution">
    <text evidence="2">The sequence shown here is derived from an EMBL/GenBank/DDBJ whole genome shotgun (WGS) entry which is preliminary data.</text>
</comment>
<keyword evidence="3" id="KW-1185">Reference proteome</keyword>
<dbReference type="EMBL" id="MU863964">
    <property type="protein sequence ID" value="KAK4197392.1"/>
    <property type="molecule type" value="Genomic_DNA"/>
</dbReference>
<organism evidence="2 3">
    <name type="scientific">Triangularia verruculosa</name>
    <dbReference type="NCBI Taxonomy" id="2587418"/>
    <lineage>
        <taxon>Eukaryota</taxon>
        <taxon>Fungi</taxon>
        <taxon>Dikarya</taxon>
        <taxon>Ascomycota</taxon>
        <taxon>Pezizomycotina</taxon>
        <taxon>Sordariomycetes</taxon>
        <taxon>Sordariomycetidae</taxon>
        <taxon>Sordariales</taxon>
        <taxon>Podosporaceae</taxon>
        <taxon>Triangularia</taxon>
    </lineage>
</organism>
<dbReference type="AlphaFoldDB" id="A0AAN7ASX0"/>
<feature type="transmembrane region" description="Helical" evidence="1">
    <location>
        <begin position="66"/>
        <end position="89"/>
    </location>
</feature>
<accession>A0AAN7ASX0</accession>
<feature type="transmembrane region" description="Helical" evidence="1">
    <location>
        <begin position="197"/>
        <end position="218"/>
    </location>
</feature>
<feature type="transmembrane region" description="Helical" evidence="1">
    <location>
        <begin position="154"/>
        <end position="177"/>
    </location>
</feature>
<evidence type="ECO:0000256" key="1">
    <source>
        <dbReference type="SAM" id="Phobius"/>
    </source>
</evidence>